<evidence type="ECO:0000256" key="4">
    <source>
        <dbReference type="ARBA" id="ARBA00022618"/>
    </source>
</evidence>
<dbReference type="InterPro" id="IPR007838">
    <property type="entry name" value="Cell_div_ZapA-like"/>
</dbReference>
<dbReference type="GO" id="GO:0043093">
    <property type="term" value="P:FtsZ-dependent cytokinesis"/>
    <property type="evidence" value="ECO:0007669"/>
    <property type="project" value="TreeGrafter"/>
</dbReference>
<evidence type="ECO:0000256" key="9">
    <source>
        <dbReference type="ARBA" id="ARBA00033158"/>
    </source>
</evidence>
<keyword evidence="5" id="KW-0717">Septation</keyword>
<evidence type="ECO:0000256" key="2">
    <source>
        <dbReference type="ARBA" id="ARBA00015195"/>
    </source>
</evidence>
<evidence type="ECO:0000256" key="1">
    <source>
        <dbReference type="ARBA" id="ARBA00004496"/>
    </source>
</evidence>
<dbReference type="AlphaFoldDB" id="A0AAW5QXN6"/>
<dbReference type="GO" id="GO:0000917">
    <property type="term" value="P:division septum assembly"/>
    <property type="evidence" value="ECO:0007669"/>
    <property type="project" value="UniProtKB-KW"/>
</dbReference>
<evidence type="ECO:0000256" key="8">
    <source>
        <dbReference type="ARBA" id="ARBA00026068"/>
    </source>
</evidence>
<dbReference type="InterPro" id="IPR042233">
    <property type="entry name" value="Cell_div_ZapA_N"/>
</dbReference>
<sequence length="126" mass="13599">MPQVTVSINGRVYRMGCDEGQEHILTALAQDIDRRIEAYKASFGEVGDMRLMLMAAMELGDELADSRRRLKAMESEVESLKESRSAVLDKVSSAQESIAETLDQAAARIEGLAAALNGAGAEQPGE</sequence>
<dbReference type="InterPro" id="IPR036192">
    <property type="entry name" value="Cell_div_ZapA-like_sf"/>
</dbReference>
<dbReference type="Pfam" id="PF05164">
    <property type="entry name" value="ZapA"/>
    <property type="match status" value="1"/>
</dbReference>
<dbReference type="RefSeq" id="WP_261615299.1">
    <property type="nucleotide sequence ID" value="NZ_JALIDZ010000003.1"/>
</dbReference>
<dbReference type="PANTHER" id="PTHR34981:SF1">
    <property type="entry name" value="CELL DIVISION PROTEIN ZAPA"/>
    <property type="match status" value="1"/>
</dbReference>
<comment type="subunit">
    <text evidence="8">Homodimer. Interacts with FtsZ.</text>
</comment>
<dbReference type="SUPFAM" id="SSF102829">
    <property type="entry name" value="Cell division protein ZapA-like"/>
    <property type="match status" value="1"/>
</dbReference>
<name>A0AAW5QXN6_9HYPH</name>
<dbReference type="GO" id="GO:0032153">
    <property type="term" value="C:cell division site"/>
    <property type="evidence" value="ECO:0007669"/>
    <property type="project" value="TreeGrafter"/>
</dbReference>
<evidence type="ECO:0000256" key="3">
    <source>
        <dbReference type="ARBA" id="ARBA00022490"/>
    </source>
</evidence>
<dbReference type="GO" id="GO:0030428">
    <property type="term" value="C:cell septum"/>
    <property type="evidence" value="ECO:0007669"/>
    <property type="project" value="TreeGrafter"/>
</dbReference>
<keyword evidence="3" id="KW-0963">Cytoplasm</keyword>
<dbReference type="GO" id="GO:0000921">
    <property type="term" value="P:septin ring assembly"/>
    <property type="evidence" value="ECO:0007669"/>
    <property type="project" value="TreeGrafter"/>
</dbReference>
<dbReference type="Gene3D" id="3.30.160.880">
    <property type="entry name" value="Cell division protein ZapA protomer, N-terminal domain"/>
    <property type="match status" value="1"/>
</dbReference>
<dbReference type="PANTHER" id="PTHR34981">
    <property type="entry name" value="CELL DIVISION PROTEIN ZAPA"/>
    <property type="match status" value="1"/>
</dbReference>
<keyword evidence="10" id="KW-0175">Coiled coil</keyword>
<reference evidence="11 12" key="1">
    <citation type="submission" date="2022-04" db="EMBL/GenBank/DDBJ databases">
        <authorList>
            <person name="Ye Y.-Q."/>
            <person name="Du Z.-J."/>
        </authorList>
    </citation>
    <scope>NUCLEOTIDE SEQUENCE [LARGE SCALE GENOMIC DNA]</scope>
    <source>
        <strain evidence="11 12">A6E488</strain>
    </source>
</reference>
<accession>A0AAW5QXN6</accession>
<proteinExistence type="predicted"/>
<protein>
    <recommendedName>
        <fullName evidence="2">Cell division protein ZapA</fullName>
    </recommendedName>
    <alternativeName>
        <fullName evidence="9">Z ring-associated protein ZapA</fullName>
    </alternativeName>
</protein>
<keyword evidence="6" id="KW-0131">Cell cycle</keyword>
<comment type="subcellular location">
    <subcellularLocation>
        <location evidence="1">Cytoplasm</location>
    </subcellularLocation>
</comment>
<dbReference type="Proteomes" id="UP001320898">
    <property type="component" value="Unassembled WGS sequence"/>
</dbReference>
<dbReference type="GO" id="GO:0005829">
    <property type="term" value="C:cytosol"/>
    <property type="evidence" value="ECO:0007669"/>
    <property type="project" value="TreeGrafter"/>
</dbReference>
<evidence type="ECO:0000313" key="12">
    <source>
        <dbReference type="Proteomes" id="UP001320898"/>
    </source>
</evidence>
<organism evidence="11 12">
    <name type="scientific">Microbaculum marinisediminis</name>
    <dbReference type="NCBI Taxonomy" id="2931392"/>
    <lineage>
        <taxon>Bacteria</taxon>
        <taxon>Pseudomonadati</taxon>
        <taxon>Pseudomonadota</taxon>
        <taxon>Alphaproteobacteria</taxon>
        <taxon>Hyphomicrobiales</taxon>
        <taxon>Tepidamorphaceae</taxon>
        <taxon>Microbaculum</taxon>
    </lineage>
</organism>
<evidence type="ECO:0000256" key="5">
    <source>
        <dbReference type="ARBA" id="ARBA00023210"/>
    </source>
</evidence>
<dbReference type="EMBL" id="JALIDZ010000003">
    <property type="protein sequence ID" value="MCT8971727.1"/>
    <property type="molecule type" value="Genomic_DNA"/>
</dbReference>
<feature type="coiled-coil region" evidence="10">
    <location>
        <begin position="56"/>
        <end position="90"/>
    </location>
</feature>
<keyword evidence="4 11" id="KW-0132">Cell division</keyword>
<gene>
    <name evidence="11" type="ORF">MUB46_07660</name>
</gene>
<comment type="caution">
    <text evidence="11">The sequence shown here is derived from an EMBL/GenBank/DDBJ whole genome shotgun (WGS) entry which is preliminary data.</text>
</comment>
<evidence type="ECO:0000256" key="7">
    <source>
        <dbReference type="ARBA" id="ARBA00024910"/>
    </source>
</evidence>
<comment type="function">
    <text evidence="7">Activator of cell division through the inhibition of FtsZ GTPase activity, therefore promoting FtsZ assembly into bundles of protofilaments necessary for the formation of the division Z ring. It is recruited early at mid-cell but it is not essential for cell division.</text>
</comment>
<evidence type="ECO:0000256" key="6">
    <source>
        <dbReference type="ARBA" id="ARBA00023306"/>
    </source>
</evidence>
<evidence type="ECO:0000313" key="11">
    <source>
        <dbReference type="EMBL" id="MCT8971727.1"/>
    </source>
</evidence>
<keyword evidence="12" id="KW-1185">Reference proteome</keyword>
<evidence type="ECO:0000256" key="10">
    <source>
        <dbReference type="SAM" id="Coils"/>
    </source>
</evidence>